<evidence type="ECO:0000259" key="6">
    <source>
        <dbReference type="PROSITE" id="PS50191"/>
    </source>
</evidence>
<feature type="compositionally biased region" description="Polar residues" evidence="5">
    <location>
        <begin position="352"/>
        <end position="364"/>
    </location>
</feature>
<evidence type="ECO:0000313" key="8">
    <source>
        <dbReference type="Proteomes" id="UP000230069"/>
    </source>
</evidence>
<dbReference type="SUPFAM" id="SSF52087">
    <property type="entry name" value="CRAL/TRIO domain"/>
    <property type="match status" value="1"/>
</dbReference>
<evidence type="ECO:0000256" key="1">
    <source>
        <dbReference type="ARBA" id="ARBA00004202"/>
    </source>
</evidence>
<dbReference type="EMBL" id="KZ305051">
    <property type="protein sequence ID" value="PIA36042.1"/>
    <property type="molecule type" value="Genomic_DNA"/>
</dbReference>
<evidence type="ECO:0000313" key="7">
    <source>
        <dbReference type="EMBL" id="PIA36042.1"/>
    </source>
</evidence>
<dbReference type="InterPro" id="IPR036865">
    <property type="entry name" value="CRAL-TRIO_dom_sf"/>
</dbReference>
<dbReference type="SMART" id="SM00516">
    <property type="entry name" value="SEC14"/>
    <property type="match status" value="1"/>
</dbReference>
<dbReference type="InterPro" id="IPR051026">
    <property type="entry name" value="PI/PC_transfer"/>
</dbReference>
<dbReference type="OrthoDB" id="1434354at2759"/>
<dbReference type="SUPFAM" id="SSF46938">
    <property type="entry name" value="CRAL/TRIO N-terminal domain"/>
    <property type="match status" value="1"/>
</dbReference>
<feature type="compositionally biased region" description="Basic and acidic residues" evidence="5">
    <location>
        <begin position="316"/>
        <end position="326"/>
    </location>
</feature>
<feature type="region of interest" description="Disordered" evidence="5">
    <location>
        <begin position="306"/>
        <end position="374"/>
    </location>
</feature>
<dbReference type="Pfam" id="PF00650">
    <property type="entry name" value="CRAL_TRIO"/>
    <property type="match status" value="1"/>
</dbReference>
<dbReference type="GO" id="GO:0000139">
    <property type="term" value="C:Golgi membrane"/>
    <property type="evidence" value="ECO:0007669"/>
    <property type="project" value="UniProtKB-SubCell"/>
</dbReference>
<feature type="domain" description="CRAL-TRIO" evidence="6">
    <location>
        <begin position="104"/>
        <end position="278"/>
    </location>
</feature>
<dbReference type="GO" id="GO:0005886">
    <property type="term" value="C:plasma membrane"/>
    <property type="evidence" value="ECO:0007669"/>
    <property type="project" value="UniProtKB-SubCell"/>
</dbReference>
<evidence type="ECO:0000256" key="2">
    <source>
        <dbReference type="ARBA" id="ARBA00004395"/>
    </source>
</evidence>
<dbReference type="InterPro" id="IPR001251">
    <property type="entry name" value="CRAL-TRIO_dom"/>
</dbReference>
<organism evidence="7 8">
    <name type="scientific">Aquilegia coerulea</name>
    <name type="common">Rocky mountain columbine</name>
    <dbReference type="NCBI Taxonomy" id="218851"/>
    <lineage>
        <taxon>Eukaryota</taxon>
        <taxon>Viridiplantae</taxon>
        <taxon>Streptophyta</taxon>
        <taxon>Embryophyta</taxon>
        <taxon>Tracheophyta</taxon>
        <taxon>Spermatophyta</taxon>
        <taxon>Magnoliopsida</taxon>
        <taxon>Ranunculales</taxon>
        <taxon>Ranunculaceae</taxon>
        <taxon>Thalictroideae</taxon>
        <taxon>Aquilegia</taxon>
    </lineage>
</organism>
<dbReference type="SMART" id="SM01100">
    <property type="entry name" value="CRAL_TRIO_N"/>
    <property type="match status" value="1"/>
</dbReference>
<dbReference type="PROSITE" id="PS50191">
    <property type="entry name" value="CRAL_TRIO"/>
    <property type="match status" value="1"/>
</dbReference>
<dbReference type="Gene3D" id="1.10.8.20">
    <property type="entry name" value="N-terminal domain of phosphatidylinositol transfer protein sec14p"/>
    <property type="match status" value="1"/>
</dbReference>
<dbReference type="Proteomes" id="UP000230069">
    <property type="component" value="Unassembled WGS sequence"/>
</dbReference>
<dbReference type="AlphaFoldDB" id="A0A2G5CXP4"/>
<evidence type="ECO:0000256" key="5">
    <source>
        <dbReference type="SAM" id="MobiDB-lite"/>
    </source>
</evidence>
<name>A0A2G5CXP4_AQUCA</name>
<dbReference type="PANTHER" id="PTHR45657:SF43">
    <property type="entry name" value="PHOSPHATIDYLINOSITOL_PHOSPHATIDYLCHOLINE TRANSFER PROTEIN SFH9"/>
    <property type="match status" value="1"/>
</dbReference>
<dbReference type="InterPro" id="IPR036273">
    <property type="entry name" value="CRAL/TRIO_N_dom_sf"/>
</dbReference>
<keyword evidence="3" id="KW-0333">Golgi apparatus</keyword>
<dbReference type="FunCoup" id="A0A2G5CXP4">
    <property type="interactions" value="58"/>
</dbReference>
<evidence type="ECO:0000256" key="3">
    <source>
        <dbReference type="ARBA" id="ARBA00023034"/>
    </source>
</evidence>
<dbReference type="EMBL" id="KZ305051">
    <property type="protein sequence ID" value="PIA36044.1"/>
    <property type="molecule type" value="Genomic_DNA"/>
</dbReference>
<dbReference type="STRING" id="218851.A0A2G5CXP4"/>
<dbReference type="EMBL" id="KZ305051">
    <property type="protein sequence ID" value="PIA36043.1"/>
    <property type="molecule type" value="Genomic_DNA"/>
</dbReference>
<sequence length="564" mass="64336">MHASAKLSHSLRKRSKRVRDCQFLSVPIEDVRDAKEMEAVETFRKLLHSRGLLPPRHDNYHTMLRFLKGRKFDIEKTIYMWTEMLQWRKENGVDSILEEFTFEEFEEVQQCYPRGYHGVDKKGRPVYIERIGRIDLNKLMNVTTVDRYLKYHVQECEKAFLKKFPACTIAAKRHIDSTTTILDVDGVNWMSFSKVARELVMQMQKIGSDNYPEMLHKMFIVNAGSGFRLLWNTVKGFLDPRTASKIHVIGNKYQTELLEVIDSSQLPDFLGGSCSCSNGGCLVSEKGPWNDPEIVELLRTGKATYSRETSNLSSADETRDIEDKLPFPKVGSSETSSPESGSDLEKVDSSSKLETSVFSQSTPPSREVSQERAVDSPSFHNFVKPLSVVSRVKDIDSTDGSISTIIQRPSQKLSISVKESVIYIFRRLLAVLHLVLHGFGKFVPMYRVEQQIENHQNMNSEDQSSQDQISSQATAEGSIHPCLQRLEKLEALVTELSNKPVMIPPEKDTMLLESMNRIKSIEYDLQKTRKALHATASKQVELAESLENLKESSLSRRNSCWLRD</sequence>
<dbReference type="CDD" id="cd00170">
    <property type="entry name" value="SEC14"/>
    <property type="match status" value="1"/>
</dbReference>
<comment type="subcellular location">
    <subcellularLocation>
        <location evidence="1">Cell membrane</location>
        <topology evidence="1">Peripheral membrane protein</topology>
    </subcellularLocation>
    <subcellularLocation>
        <location evidence="2">Golgi apparatus membrane</location>
        <topology evidence="2">Peripheral membrane protein</topology>
    </subcellularLocation>
</comment>
<gene>
    <name evidence="7" type="ORF">AQUCO_03400146v1</name>
</gene>
<feature type="compositionally biased region" description="Polar residues" evidence="5">
    <location>
        <begin position="306"/>
        <end position="315"/>
    </location>
</feature>
<dbReference type="Gene3D" id="3.40.525.10">
    <property type="entry name" value="CRAL-TRIO lipid binding domain"/>
    <property type="match status" value="1"/>
</dbReference>
<dbReference type="InterPro" id="IPR011074">
    <property type="entry name" value="CRAL/TRIO_N_dom"/>
</dbReference>
<keyword evidence="8" id="KW-1185">Reference proteome</keyword>
<accession>A0A2G5CXP4</accession>
<protein>
    <recommendedName>
        <fullName evidence="6">CRAL-TRIO domain-containing protein</fullName>
    </recommendedName>
</protein>
<proteinExistence type="inferred from homology"/>
<evidence type="ECO:0000256" key="4">
    <source>
        <dbReference type="ARBA" id="ARBA00038020"/>
    </source>
</evidence>
<reference evidence="7 8" key="1">
    <citation type="submission" date="2017-09" db="EMBL/GenBank/DDBJ databases">
        <title>WGS assembly of Aquilegia coerulea Goldsmith.</title>
        <authorList>
            <person name="Hodges S."/>
            <person name="Kramer E."/>
            <person name="Nordborg M."/>
            <person name="Tomkins J."/>
            <person name="Borevitz J."/>
            <person name="Derieg N."/>
            <person name="Yan J."/>
            <person name="Mihaltcheva S."/>
            <person name="Hayes R.D."/>
            <person name="Rokhsar D."/>
        </authorList>
    </citation>
    <scope>NUCLEOTIDE SEQUENCE [LARGE SCALE GENOMIC DNA]</scope>
    <source>
        <strain evidence="8">cv. Goldsmith</strain>
    </source>
</reference>
<feature type="compositionally biased region" description="Low complexity" evidence="5">
    <location>
        <begin position="331"/>
        <end position="341"/>
    </location>
</feature>
<dbReference type="PANTHER" id="PTHR45657">
    <property type="entry name" value="CRAL-TRIO DOMAIN-CONTAINING PROTEIN YKL091C-RELATED"/>
    <property type="match status" value="1"/>
</dbReference>
<comment type="similarity">
    <text evidence="4">Belongs to the SFH family.</text>
</comment>